<dbReference type="PANTHER" id="PTHR30055">
    <property type="entry name" value="HTH-TYPE TRANSCRIPTIONAL REGULATOR RUTR"/>
    <property type="match status" value="1"/>
</dbReference>
<dbReference type="InterPro" id="IPR036271">
    <property type="entry name" value="Tet_transcr_reg_TetR-rel_C_sf"/>
</dbReference>
<dbReference type="AlphaFoldDB" id="D3Q305"/>
<dbReference type="STRING" id="446470.Snas_0257"/>
<dbReference type="HOGENOM" id="CLU_069356_17_1_11"/>
<dbReference type="EMBL" id="CP001778">
    <property type="protein sequence ID" value="ADD39975.1"/>
    <property type="molecule type" value="Genomic_DNA"/>
</dbReference>
<dbReference type="GO" id="GO:0003700">
    <property type="term" value="F:DNA-binding transcription factor activity"/>
    <property type="evidence" value="ECO:0007669"/>
    <property type="project" value="TreeGrafter"/>
</dbReference>
<keyword evidence="7" id="KW-1185">Reference proteome</keyword>
<dbReference type="Pfam" id="PF21597">
    <property type="entry name" value="TetR_C_43"/>
    <property type="match status" value="1"/>
</dbReference>
<dbReference type="OrthoDB" id="3192968at2"/>
<evidence type="ECO:0000256" key="1">
    <source>
        <dbReference type="ARBA" id="ARBA00023015"/>
    </source>
</evidence>
<dbReference type="PROSITE" id="PS50977">
    <property type="entry name" value="HTH_TETR_2"/>
    <property type="match status" value="1"/>
</dbReference>
<protein>
    <submittedName>
        <fullName evidence="6">Transcriptional regulator, TetR family</fullName>
    </submittedName>
</protein>
<dbReference type="SUPFAM" id="SSF46689">
    <property type="entry name" value="Homeodomain-like"/>
    <property type="match status" value="1"/>
</dbReference>
<name>D3Q305_STANL</name>
<proteinExistence type="predicted"/>
<evidence type="ECO:0000256" key="3">
    <source>
        <dbReference type="ARBA" id="ARBA00023163"/>
    </source>
</evidence>
<sequence length="188" mass="20808">MTSTAGRRPRSDAAHNRDRVLTAAEELFNSQGTAVHMSEVAKSAGVGVGTVYRHFPTRRALVEAVAEQRFVEILAFAREHCLDQPDPREALRGFLHHVGEVHERGRGQSDAIEAVLGSTEPRGEPGERLQEVGETLLRRGREAHVVRADITVADLYMIVGCVATICRNGFGDWRRFVEIALNGFRPLD</sequence>
<evidence type="ECO:0000256" key="4">
    <source>
        <dbReference type="PROSITE-ProRule" id="PRU00335"/>
    </source>
</evidence>
<keyword evidence="2 4" id="KW-0238">DNA-binding</keyword>
<evidence type="ECO:0000256" key="2">
    <source>
        <dbReference type="ARBA" id="ARBA00023125"/>
    </source>
</evidence>
<keyword evidence="1" id="KW-0805">Transcription regulation</keyword>
<dbReference type="Gene3D" id="1.10.357.10">
    <property type="entry name" value="Tetracycline Repressor, domain 2"/>
    <property type="match status" value="1"/>
</dbReference>
<dbReference type="Proteomes" id="UP000000844">
    <property type="component" value="Chromosome"/>
</dbReference>
<evidence type="ECO:0000313" key="7">
    <source>
        <dbReference type="Proteomes" id="UP000000844"/>
    </source>
</evidence>
<dbReference type="eggNOG" id="COG1309">
    <property type="taxonomic scope" value="Bacteria"/>
</dbReference>
<dbReference type="GO" id="GO:0000976">
    <property type="term" value="F:transcription cis-regulatory region binding"/>
    <property type="evidence" value="ECO:0007669"/>
    <property type="project" value="TreeGrafter"/>
</dbReference>
<dbReference type="InterPro" id="IPR050109">
    <property type="entry name" value="HTH-type_TetR-like_transc_reg"/>
</dbReference>
<accession>D3Q305</accession>
<evidence type="ECO:0000259" key="5">
    <source>
        <dbReference type="PROSITE" id="PS50977"/>
    </source>
</evidence>
<dbReference type="PANTHER" id="PTHR30055:SF234">
    <property type="entry name" value="HTH-TYPE TRANSCRIPTIONAL REGULATOR BETI"/>
    <property type="match status" value="1"/>
</dbReference>
<gene>
    <name evidence="6" type="ordered locus">Snas_0257</name>
</gene>
<keyword evidence="3" id="KW-0804">Transcription</keyword>
<dbReference type="RefSeq" id="WP_013015546.1">
    <property type="nucleotide sequence ID" value="NC_013947.1"/>
</dbReference>
<reference evidence="6 7" key="1">
    <citation type="journal article" date="2009" name="Stand. Genomic Sci.">
        <title>Complete genome sequence of Stackebrandtia nassauensis type strain (LLR-40K-21).</title>
        <authorList>
            <person name="Munk C."/>
            <person name="Lapidus A."/>
            <person name="Copeland A."/>
            <person name="Jando M."/>
            <person name="Mayilraj S."/>
            <person name="Glavina Del Rio T."/>
            <person name="Nolan M."/>
            <person name="Chen F."/>
            <person name="Lucas S."/>
            <person name="Tice H."/>
            <person name="Cheng J.F."/>
            <person name="Han C."/>
            <person name="Detter J.C."/>
            <person name="Bruce D."/>
            <person name="Goodwin L."/>
            <person name="Chain P."/>
            <person name="Pitluck S."/>
            <person name="Goker M."/>
            <person name="Ovchinikova G."/>
            <person name="Pati A."/>
            <person name="Ivanova N."/>
            <person name="Mavromatis K."/>
            <person name="Chen A."/>
            <person name="Palaniappan K."/>
            <person name="Land M."/>
            <person name="Hauser L."/>
            <person name="Chang Y.J."/>
            <person name="Jeffries C.D."/>
            <person name="Bristow J."/>
            <person name="Eisen J.A."/>
            <person name="Markowitz V."/>
            <person name="Hugenholtz P."/>
            <person name="Kyrpides N.C."/>
            <person name="Klenk H.P."/>
        </authorList>
    </citation>
    <scope>NUCLEOTIDE SEQUENCE [LARGE SCALE GENOMIC DNA]</scope>
    <source>
        <strain evidence="7">DSM 44728 / CIP 108903 / NRRL B-16338 / NBRC 102104 / LLR-40K-21</strain>
    </source>
</reference>
<dbReference type="InterPro" id="IPR001647">
    <property type="entry name" value="HTH_TetR"/>
</dbReference>
<feature type="domain" description="HTH tetR-type" evidence="5">
    <location>
        <begin position="14"/>
        <end position="73"/>
    </location>
</feature>
<evidence type="ECO:0000313" key="6">
    <source>
        <dbReference type="EMBL" id="ADD39975.1"/>
    </source>
</evidence>
<feature type="DNA-binding region" description="H-T-H motif" evidence="4">
    <location>
        <begin position="36"/>
        <end position="55"/>
    </location>
</feature>
<dbReference type="KEGG" id="sna:Snas_0257"/>
<dbReference type="Pfam" id="PF00440">
    <property type="entry name" value="TetR_N"/>
    <property type="match status" value="1"/>
</dbReference>
<dbReference type="InterPro" id="IPR049445">
    <property type="entry name" value="TetR_SbtR-like_C"/>
</dbReference>
<dbReference type="SUPFAM" id="SSF48498">
    <property type="entry name" value="Tetracyclin repressor-like, C-terminal domain"/>
    <property type="match status" value="1"/>
</dbReference>
<dbReference type="InterPro" id="IPR009057">
    <property type="entry name" value="Homeodomain-like_sf"/>
</dbReference>
<organism evidence="6 7">
    <name type="scientific">Stackebrandtia nassauensis (strain DSM 44728 / CIP 108903 / NRRL B-16338 / NBRC 102104 / LLR-40K-21)</name>
    <dbReference type="NCBI Taxonomy" id="446470"/>
    <lineage>
        <taxon>Bacteria</taxon>
        <taxon>Bacillati</taxon>
        <taxon>Actinomycetota</taxon>
        <taxon>Actinomycetes</taxon>
        <taxon>Glycomycetales</taxon>
        <taxon>Glycomycetaceae</taxon>
        <taxon>Stackebrandtia</taxon>
    </lineage>
</organism>
<dbReference type="PRINTS" id="PR00455">
    <property type="entry name" value="HTHTETR"/>
</dbReference>